<feature type="region of interest" description="Disordered" evidence="1">
    <location>
        <begin position="1"/>
        <end position="76"/>
    </location>
</feature>
<dbReference type="Proteomes" id="UP001500058">
    <property type="component" value="Unassembled WGS sequence"/>
</dbReference>
<sequence length="114" mass="11634">MASGSPAISTSLFTFGGPLERRQSRGSGREPGAAGRWGGGGEAEGRRGLGASTDASATATATGDLGSAKGPAAAGRIERANRWHDIKKNGYSVPLSTGWPVWRVSFTTSGRRGS</sequence>
<feature type="compositionally biased region" description="Low complexity" evidence="1">
    <location>
        <begin position="49"/>
        <end position="68"/>
    </location>
</feature>
<comment type="caution">
    <text evidence="2">The sequence shown here is derived from an EMBL/GenBank/DDBJ whole genome shotgun (WGS) entry which is preliminary data.</text>
</comment>
<protein>
    <submittedName>
        <fullName evidence="2">Uncharacterized protein</fullName>
    </submittedName>
</protein>
<accession>A0ABP5W1I5</accession>
<evidence type="ECO:0000313" key="3">
    <source>
        <dbReference type="Proteomes" id="UP001500058"/>
    </source>
</evidence>
<evidence type="ECO:0000313" key="2">
    <source>
        <dbReference type="EMBL" id="GAA2414722.1"/>
    </source>
</evidence>
<dbReference type="EMBL" id="BAAATJ010000032">
    <property type="protein sequence ID" value="GAA2414722.1"/>
    <property type="molecule type" value="Genomic_DNA"/>
</dbReference>
<reference evidence="3" key="1">
    <citation type="journal article" date="2019" name="Int. J. Syst. Evol. Microbiol.">
        <title>The Global Catalogue of Microorganisms (GCM) 10K type strain sequencing project: providing services to taxonomists for standard genome sequencing and annotation.</title>
        <authorList>
            <consortium name="The Broad Institute Genomics Platform"/>
            <consortium name="The Broad Institute Genome Sequencing Center for Infectious Disease"/>
            <person name="Wu L."/>
            <person name="Ma J."/>
        </authorList>
    </citation>
    <scope>NUCLEOTIDE SEQUENCE [LARGE SCALE GENOMIC DNA]</scope>
    <source>
        <strain evidence="3">JCM 6921</strain>
    </source>
</reference>
<name>A0ABP5W1I5_9ACTN</name>
<proteinExistence type="predicted"/>
<evidence type="ECO:0000256" key="1">
    <source>
        <dbReference type="SAM" id="MobiDB-lite"/>
    </source>
</evidence>
<keyword evidence="3" id="KW-1185">Reference proteome</keyword>
<organism evidence="2 3">
    <name type="scientific">Streptomyces glaucosporus</name>
    <dbReference type="NCBI Taxonomy" id="284044"/>
    <lineage>
        <taxon>Bacteria</taxon>
        <taxon>Bacillati</taxon>
        <taxon>Actinomycetota</taxon>
        <taxon>Actinomycetes</taxon>
        <taxon>Kitasatosporales</taxon>
        <taxon>Streptomycetaceae</taxon>
        <taxon>Streptomyces</taxon>
    </lineage>
</organism>
<feature type="compositionally biased region" description="Polar residues" evidence="1">
    <location>
        <begin position="1"/>
        <end position="13"/>
    </location>
</feature>
<gene>
    <name evidence="2" type="ORF">GCM10010420_50530</name>
</gene>